<dbReference type="AlphaFoldDB" id="A0A6G8IM49"/>
<evidence type="ECO:0000313" key="2">
    <source>
        <dbReference type="Proteomes" id="UP000503162"/>
    </source>
</evidence>
<dbReference type="EMBL" id="CP049989">
    <property type="protein sequence ID" value="QIM54189.1"/>
    <property type="molecule type" value="Genomic_DNA"/>
</dbReference>
<dbReference type="RefSeq" id="WP_166229921.1">
    <property type="nucleotide sequence ID" value="NZ_CP049989.1"/>
</dbReference>
<gene>
    <name evidence="1" type="ORF">G9Q37_19545</name>
</gene>
<organism evidence="1 2">
    <name type="scientific">Hydrogenophaga crocea</name>
    <dbReference type="NCBI Taxonomy" id="2716225"/>
    <lineage>
        <taxon>Bacteria</taxon>
        <taxon>Pseudomonadati</taxon>
        <taxon>Pseudomonadota</taxon>
        <taxon>Betaproteobacteria</taxon>
        <taxon>Burkholderiales</taxon>
        <taxon>Comamonadaceae</taxon>
        <taxon>Hydrogenophaga</taxon>
    </lineage>
</organism>
<sequence>MFSNKVGIKIEPNTRLGAVATAFDGKRSAHALLRYKDGVLYTKPLSKTAFLAALGHKPSREKLREQSDAAMKQLARMVDARWGEGAAARIGLDSWGLQADGSVRVLSGHTMADLNMHAIAADALQALGCMENASVADRDAALQTIKGYMNDALSVDPDIGKAARAGAFRFALLQHYQRLAEGSDVGARLPRNPEQRAQQDTRALLASVRYPDLNADTLSLAQKALSAKGNCDPETLFEVELLGKLAKADPLQARALLRQELATEVKGISNVATAFRGNSAIALVMSALALSDEMKALVNQMSATMAPSEMREHIAGLDKKDPSHKNQLAQLVQAPLTQALQQVPPERLPLAFCQDVRLGLEVIEQAALQPGIDKEKLKTAWFANAFALRLLSPVIATQGQDPASGHNDPASVALSVGVQKLVNDPALNADYLAYMQAVAARGHTAAAA</sequence>
<accession>A0A6G8IM49</accession>
<dbReference type="Proteomes" id="UP000503162">
    <property type="component" value="Chromosome"/>
</dbReference>
<reference evidence="1 2" key="1">
    <citation type="submission" date="2020-03" db="EMBL/GenBank/DDBJ databases">
        <title>Hydrogenophaga sp. nov. isolated from cyanobacterial mat.</title>
        <authorList>
            <person name="Thorat V."/>
            <person name="Kirdat K."/>
            <person name="Tiwarekar B."/>
            <person name="Costa E.D."/>
            <person name="Yadav A."/>
        </authorList>
    </citation>
    <scope>NUCLEOTIDE SEQUENCE [LARGE SCALE GENOMIC DNA]</scope>
    <source>
        <strain evidence="1 2">BA0156</strain>
    </source>
</reference>
<protein>
    <submittedName>
        <fullName evidence="1">Uncharacterized protein</fullName>
    </submittedName>
</protein>
<evidence type="ECO:0000313" key="1">
    <source>
        <dbReference type="EMBL" id="QIM54189.1"/>
    </source>
</evidence>
<dbReference type="KEGG" id="hcz:G9Q37_19545"/>
<keyword evidence="2" id="KW-1185">Reference proteome</keyword>
<name>A0A6G8IM49_9BURK</name>
<proteinExistence type="predicted"/>